<protein>
    <submittedName>
        <fullName evidence="1">Patatin-like phospholipase family protein</fullName>
    </submittedName>
</protein>
<comment type="caution">
    <text evidence="1">The sequence shown here is derived from an EMBL/GenBank/DDBJ whole genome shotgun (WGS) entry which is preliminary data.</text>
</comment>
<reference evidence="1 2" key="1">
    <citation type="journal article" date="2024" name="Proc. Natl. Acad. Sci. U.S.A.">
        <title>The evolutionary genomics of adaptation to stress in wild rhizobium bacteria.</title>
        <authorList>
            <person name="Kehlet-Delgado H."/>
            <person name="Montoya A.P."/>
            <person name="Jensen K.T."/>
            <person name="Wendlandt C.E."/>
            <person name="Dexheimer C."/>
            <person name="Roberts M."/>
            <person name="Torres Martinez L."/>
            <person name="Friesen M.L."/>
            <person name="Griffitts J.S."/>
            <person name="Porter S.S."/>
        </authorList>
    </citation>
    <scope>NUCLEOTIDE SEQUENCE [LARGE SCALE GENOMIC DNA]</scope>
    <source>
        <strain evidence="1 2">M0468</strain>
    </source>
</reference>
<accession>A0ACC6T341</accession>
<sequence>MRRRLAWLALAGSLLSGCATNDVEPINTHLTQVGPGSPAFIPDAADDGSTVVALSFSGGGTRAAAFAYGVLRALDDVTIDSGRRAHTLIDDVRVVGGVSGGAVTAAYLGYKGHGYRDLRERFLIQNAESSLHTARLAPANLARLWRGGVNDRGTFAAWLNRNLFDGATYSAFKRPGAPLVWIHASDIYNATAFGFTYDRFAAICSDLDRLRIADAVAASAAFPLVFAPMVISTTTPQTKCNYKQPAWIKHGLQDAEAPVRVKAAARAMDSYQNNDRVNYIKLLDGGLTDNIAVVGFAESIDTAEDAHSPLSPQAAIRMRTLIMIVADAGRRTEPKWVEVKQGPGLVDMIDATTGTSISSSVRDEFDALKLAFRLWRQKLVRYRCGLPTVTVARYRGSLAGWDCRDVRMAVELVSFGDLPPADLTALNAIPTRLRLTPEQVDRTISAGRDAVRVNPRLRQAFGRAQGRAGIVMAVIN</sequence>
<dbReference type="EMBL" id="JAMYRI010000012">
    <property type="protein sequence ID" value="MER9286337.1"/>
    <property type="molecule type" value="Genomic_DNA"/>
</dbReference>
<dbReference type="Proteomes" id="UP001480082">
    <property type="component" value="Unassembled WGS sequence"/>
</dbReference>
<name>A0ACC6T341_9HYPH</name>
<gene>
    <name evidence="1" type="ORF">NKI81_20625</name>
</gene>
<proteinExistence type="predicted"/>
<evidence type="ECO:0000313" key="1">
    <source>
        <dbReference type="EMBL" id="MER9286337.1"/>
    </source>
</evidence>
<evidence type="ECO:0000313" key="2">
    <source>
        <dbReference type="Proteomes" id="UP001480082"/>
    </source>
</evidence>
<keyword evidence="2" id="KW-1185">Reference proteome</keyword>
<organism evidence="1 2">
    <name type="scientific">Mesorhizobium australicum</name>
    <dbReference type="NCBI Taxonomy" id="536018"/>
    <lineage>
        <taxon>Bacteria</taxon>
        <taxon>Pseudomonadati</taxon>
        <taxon>Pseudomonadota</taxon>
        <taxon>Alphaproteobacteria</taxon>
        <taxon>Hyphomicrobiales</taxon>
        <taxon>Phyllobacteriaceae</taxon>
        <taxon>Mesorhizobium</taxon>
    </lineage>
</organism>